<comment type="caution">
    <text evidence="2">The sequence shown here is derived from an EMBL/GenBank/DDBJ whole genome shotgun (WGS) entry which is preliminary data.</text>
</comment>
<evidence type="ECO:0000256" key="1">
    <source>
        <dbReference type="SAM" id="Phobius"/>
    </source>
</evidence>
<protein>
    <submittedName>
        <fullName evidence="2">Uncharacterized protein</fullName>
    </submittedName>
</protein>
<organism evidence="2">
    <name type="scientific">marine sediment metagenome</name>
    <dbReference type="NCBI Taxonomy" id="412755"/>
    <lineage>
        <taxon>unclassified sequences</taxon>
        <taxon>metagenomes</taxon>
        <taxon>ecological metagenomes</taxon>
    </lineage>
</organism>
<dbReference type="EMBL" id="LAZR01048632">
    <property type="protein sequence ID" value="KKK91482.1"/>
    <property type="molecule type" value="Genomic_DNA"/>
</dbReference>
<sequence length="66" mass="7189">MSTYMIAAMICVGLAAVGLGTYTLTVSLVSMYWKAVWQHYVMVTIGLLVFIIGLIIVAIPVIELIL</sequence>
<keyword evidence="1" id="KW-1133">Transmembrane helix</keyword>
<feature type="transmembrane region" description="Helical" evidence="1">
    <location>
        <begin position="40"/>
        <end position="62"/>
    </location>
</feature>
<proteinExistence type="predicted"/>
<keyword evidence="1" id="KW-0472">Membrane</keyword>
<keyword evidence="1" id="KW-0812">Transmembrane</keyword>
<reference evidence="2" key="1">
    <citation type="journal article" date="2015" name="Nature">
        <title>Complex archaea that bridge the gap between prokaryotes and eukaryotes.</title>
        <authorList>
            <person name="Spang A."/>
            <person name="Saw J.H."/>
            <person name="Jorgensen S.L."/>
            <person name="Zaremba-Niedzwiedzka K."/>
            <person name="Martijn J."/>
            <person name="Lind A.E."/>
            <person name="van Eijk R."/>
            <person name="Schleper C."/>
            <person name="Guy L."/>
            <person name="Ettema T.J."/>
        </authorList>
    </citation>
    <scope>NUCLEOTIDE SEQUENCE</scope>
</reference>
<name>A0A0F8ZCH1_9ZZZZ</name>
<gene>
    <name evidence="2" type="ORF">LCGC14_2712530</name>
</gene>
<accession>A0A0F8ZCH1</accession>
<dbReference type="AlphaFoldDB" id="A0A0F8ZCH1"/>
<feature type="transmembrane region" description="Helical" evidence="1">
    <location>
        <begin position="6"/>
        <end position="33"/>
    </location>
</feature>
<evidence type="ECO:0000313" key="2">
    <source>
        <dbReference type="EMBL" id="KKK91482.1"/>
    </source>
</evidence>